<sequence>NVPHHEIYRSMKALKQWLESQLLHMGYIISLEIFYVKNSE</sequence>
<protein>
    <submittedName>
        <fullName evidence="1">SPI-2 type III secretion system apparatus protein SsaP</fullName>
    </submittedName>
</protein>
<dbReference type="AlphaFoldDB" id="A0A727F7E2"/>
<dbReference type="EMBL" id="DAARDD010000177">
    <property type="protein sequence ID" value="HAE1941635.1"/>
    <property type="molecule type" value="Genomic_DNA"/>
</dbReference>
<proteinExistence type="predicted"/>
<evidence type="ECO:0000313" key="1">
    <source>
        <dbReference type="EMBL" id="HAE1941635.1"/>
    </source>
</evidence>
<reference evidence="1" key="2">
    <citation type="submission" date="2018-07" db="EMBL/GenBank/DDBJ databases">
        <authorList>
            <consortium name="NCBI Pathogen Detection Project"/>
        </authorList>
    </citation>
    <scope>NUCLEOTIDE SEQUENCE</scope>
    <source>
        <strain evidence="1">15-6096</strain>
    </source>
</reference>
<accession>A0A727F7E2</accession>
<feature type="non-terminal residue" evidence="1">
    <location>
        <position position="1"/>
    </location>
</feature>
<organism evidence="1">
    <name type="scientific">Salmonella enterica</name>
    <name type="common">Salmonella choleraesuis</name>
    <dbReference type="NCBI Taxonomy" id="28901"/>
    <lineage>
        <taxon>Bacteria</taxon>
        <taxon>Pseudomonadati</taxon>
        <taxon>Pseudomonadota</taxon>
        <taxon>Gammaproteobacteria</taxon>
        <taxon>Enterobacterales</taxon>
        <taxon>Enterobacteriaceae</taxon>
        <taxon>Salmonella</taxon>
    </lineage>
</organism>
<comment type="caution">
    <text evidence="1">The sequence shown here is derived from an EMBL/GenBank/DDBJ whole genome shotgun (WGS) entry which is preliminary data.</text>
</comment>
<reference evidence="1" key="1">
    <citation type="journal article" date="2018" name="Genome Biol.">
        <title>SKESA: strategic k-mer extension for scrupulous assemblies.</title>
        <authorList>
            <person name="Souvorov A."/>
            <person name="Agarwala R."/>
            <person name="Lipman D.J."/>
        </authorList>
    </citation>
    <scope>NUCLEOTIDE SEQUENCE</scope>
    <source>
        <strain evidence="1">15-6096</strain>
    </source>
</reference>
<gene>
    <name evidence="1" type="primary">ssaP</name>
    <name evidence="1" type="ORF">G3V39_004541</name>
</gene>
<name>A0A727F7E2_SALER</name>